<dbReference type="Proteomes" id="UP000215367">
    <property type="component" value="Unassembled WGS sequence"/>
</dbReference>
<evidence type="ECO:0000313" key="2">
    <source>
        <dbReference type="Proteomes" id="UP000215367"/>
    </source>
</evidence>
<dbReference type="Pfam" id="PF05866">
    <property type="entry name" value="RusA"/>
    <property type="match status" value="1"/>
</dbReference>
<evidence type="ECO:0000313" key="1">
    <source>
        <dbReference type="EMBL" id="OYD82517.1"/>
    </source>
</evidence>
<comment type="caution">
    <text evidence="1">The sequence shown here is derived from an EMBL/GenBank/DDBJ whole genome shotgun (WGS) entry which is preliminary data.</text>
</comment>
<dbReference type="SUPFAM" id="SSF103084">
    <property type="entry name" value="Holliday junction resolvase RusA"/>
    <property type="match status" value="1"/>
</dbReference>
<dbReference type="InterPro" id="IPR036614">
    <property type="entry name" value="RusA-like_sf"/>
</dbReference>
<dbReference type="GO" id="GO:0006310">
    <property type="term" value="P:DNA recombination"/>
    <property type="evidence" value="ECO:0007669"/>
    <property type="project" value="InterPro"/>
</dbReference>
<dbReference type="GO" id="GO:0006281">
    <property type="term" value="P:DNA repair"/>
    <property type="evidence" value="ECO:0007669"/>
    <property type="project" value="InterPro"/>
</dbReference>
<gene>
    <name evidence="1" type="ORF">CHT98_20170</name>
</gene>
<dbReference type="Gene3D" id="3.30.1330.70">
    <property type="entry name" value="Holliday junction resolvase RusA"/>
    <property type="match status" value="1"/>
</dbReference>
<geneLocation type="plasmid" evidence="1">
    <name>unnamed</name>
</geneLocation>
<protein>
    <submittedName>
        <fullName evidence="1">Uncharacterized protein</fullName>
    </submittedName>
</protein>
<sequence length="152" mass="16234">MMGGAVLSIRLDGPVVGKGRPRFVRATGRTYTPAATEHYEGALRLAAQSAMAGRALIERPCSVEVHVDMIATEGWPAWKRAGAASGTIAATGKPDIDNIAKIVMDAFNKVVWLDDSLVTDLRVSKAFADRPGLTIYVLPLDAAPANAKRRYA</sequence>
<proteinExistence type="predicted"/>
<dbReference type="RefSeq" id="WP_094305275.1">
    <property type="nucleotide sequence ID" value="NZ_NOWT01000021.1"/>
</dbReference>
<keyword evidence="1" id="KW-0614">Plasmid</keyword>
<dbReference type="EMBL" id="NOWT01000021">
    <property type="protein sequence ID" value="OYD82517.1"/>
    <property type="molecule type" value="Genomic_DNA"/>
</dbReference>
<dbReference type="AlphaFoldDB" id="A0A235HAJ1"/>
<organism evidence="1 2">
    <name type="scientific">Azospirillum brasilense</name>
    <dbReference type="NCBI Taxonomy" id="192"/>
    <lineage>
        <taxon>Bacteria</taxon>
        <taxon>Pseudomonadati</taxon>
        <taxon>Pseudomonadota</taxon>
        <taxon>Alphaproteobacteria</taxon>
        <taxon>Rhodospirillales</taxon>
        <taxon>Azospirillaceae</taxon>
        <taxon>Azospirillum</taxon>
    </lineage>
</organism>
<name>A0A235HAJ1_AZOBR</name>
<dbReference type="InterPro" id="IPR008822">
    <property type="entry name" value="Endonuclease_RusA-like"/>
</dbReference>
<accession>A0A235HAJ1</accession>
<dbReference type="GO" id="GO:0000287">
    <property type="term" value="F:magnesium ion binding"/>
    <property type="evidence" value="ECO:0007669"/>
    <property type="project" value="InterPro"/>
</dbReference>
<reference evidence="1 2" key="1">
    <citation type="submission" date="2017-07" db="EMBL/GenBank/DDBJ databases">
        <title>Whole genome sequence of Azospirillum brasilense 2A1, a potential biofertilizer strain.</title>
        <authorList>
            <person name="Fontana C.A."/>
            <person name="Toffoli L.M."/>
            <person name="Salazar S.M."/>
            <person name="Puglisi E."/>
            <person name="Pedraza R."/>
            <person name="Bassi D."/>
            <person name="Cocconcelli P.S."/>
        </authorList>
    </citation>
    <scope>NUCLEOTIDE SEQUENCE [LARGE SCALE GENOMIC DNA]</scope>
    <source>
        <strain evidence="1 2">2A1</strain>
        <plasmid evidence="1">unnamed</plasmid>
    </source>
</reference>